<dbReference type="AlphaFoldDB" id="A0A6A6IGI3"/>
<proteinExistence type="predicted"/>
<dbReference type="EMBL" id="ML987195">
    <property type="protein sequence ID" value="KAF2248643.1"/>
    <property type="molecule type" value="Genomic_DNA"/>
</dbReference>
<feature type="signal peptide" evidence="1">
    <location>
        <begin position="1"/>
        <end position="21"/>
    </location>
</feature>
<name>A0A6A6IGI3_9PLEO</name>
<feature type="chain" id="PRO_5025455073" evidence="1">
    <location>
        <begin position="22"/>
        <end position="151"/>
    </location>
</feature>
<dbReference type="Proteomes" id="UP000800094">
    <property type="component" value="Unassembled WGS sequence"/>
</dbReference>
<gene>
    <name evidence="2" type="ORF">BU26DRAFT_518863</name>
</gene>
<sequence>MLRRHHLPLCLHLLFSQLGDLGNLSSPGRSDGKRARELFSDRQLQSARMRSPIQISAYAASQSMPPAVHPFSPSECSGIIPQEPPMPGNARKKKVYARIASSIRDTYRHTNIRLFVLPVIPPPPSVFMNGAYFGILILPSQTSSGPSEKIS</sequence>
<protein>
    <submittedName>
        <fullName evidence="2">Uncharacterized protein</fullName>
    </submittedName>
</protein>
<keyword evidence="1" id="KW-0732">Signal</keyword>
<dbReference type="GeneID" id="54582238"/>
<reference evidence="2" key="1">
    <citation type="journal article" date="2020" name="Stud. Mycol.">
        <title>101 Dothideomycetes genomes: a test case for predicting lifestyles and emergence of pathogens.</title>
        <authorList>
            <person name="Haridas S."/>
            <person name="Albert R."/>
            <person name="Binder M."/>
            <person name="Bloem J."/>
            <person name="Labutti K."/>
            <person name="Salamov A."/>
            <person name="Andreopoulos B."/>
            <person name="Baker S."/>
            <person name="Barry K."/>
            <person name="Bills G."/>
            <person name="Bluhm B."/>
            <person name="Cannon C."/>
            <person name="Castanera R."/>
            <person name="Culley D."/>
            <person name="Daum C."/>
            <person name="Ezra D."/>
            <person name="Gonzalez J."/>
            <person name="Henrissat B."/>
            <person name="Kuo A."/>
            <person name="Liang C."/>
            <person name="Lipzen A."/>
            <person name="Lutzoni F."/>
            <person name="Magnuson J."/>
            <person name="Mondo S."/>
            <person name="Nolan M."/>
            <person name="Ohm R."/>
            <person name="Pangilinan J."/>
            <person name="Park H.-J."/>
            <person name="Ramirez L."/>
            <person name="Alfaro M."/>
            <person name="Sun H."/>
            <person name="Tritt A."/>
            <person name="Yoshinaga Y."/>
            <person name="Zwiers L.-H."/>
            <person name="Turgeon B."/>
            <person name="Goodwin S."/>
            <person name="Spatafora J."/>
            <person name="Crous P."/>
            <person name="Grigoriev I."/>
        </authorList>
    </citation>
    <scope>NUCLEOTIDE SEQUENCE</scope>
    <source>
        <strain evidence="2">CBS 122368</strain>
    </source>
</reference>
<keyword evidence="3" id="KW-1185">Reference proteome</keyword>
<evidence type="ECO:0000313" key="2">
    <source>
        <dbReference type="EMBL" id="KAF2248643.1"/>
    </source>
</evidence>
<evidence type="ECO:0000256" key="1">
    <source>
        <dbReference type="SAM" id="SignalP"/>
    </source>
</evidence>
<evidence type="ECO:0000313" key="3">
    <source>
        <dbReference type="Proteomes" id="UP000800094"/>
    </source>
</evidence>
<dbReference type="RefSeq" id="XP_033683647.1">
    <property type="nucleotide sequence ID" value="XM_033828908.1"/>
</dbReference>
<organism evidence="2 3">
    <name type="scientific">Trematosphaeria pertusa</name>
    <dbReference type="NCBI Taxonomy" id="390896"/>
    <lineage>
        <taxon>Eukaryota</taxon>
        <taxon>Fungi</taxon>
        <taxon>Dikarya</taxon>
        <taxon>Ascomycota</taxon>
        <taxon>Pezizomycotina</taxon>
        <taxon>Dothideomycetes</taxon>
        <taxon>Pleosporomycetidae</taxon>
        <taxon>Pleosporales</taxon>
        <taxon>Massarineae</taxon>
        <taxon>Trematosphaeriaceae</taxon>
        <taxon>Trematosphaeria</taxon>
    </lineage>
</organism>
<accession>A0A6A6IGI3</accession>